<comment type="caution">
    <text evidence="7">Lacks conserved residue(s) required for the propagation of feature annotation.</text>
</comment>
<dbReference type="PRINTS" id="PR00727">
    <property type="entry name" value="LEADERPTASE"/>
</dbReference>
<dbReference type="GO" id="GO:0009003">
    <property type="term" value="F:signal peptidase activity"/>
    <property type="evidence" value="ECO:0007669"/>
    <property type="project" value="UniProtKB-EC"/>
</dbReference>
<evidence type="ECO:0000256" key="7">
    <source>
        <dbReference type="RuleBase" id="RU362042"/>
    </source>
</evidence>
<evidence type="ECO:0000313" key="10">
    <source>
        <dbReference type="Proteomes" id="UP000305778"/>
    </source>
</evidence>
<feature type="active site" evidence="6">
    <location>
        <position position="100"/>
    </location>
</feature>
<keyword evidence="7" id="KW-0472">Membrane</keyword>
<keyword evidence="5 7" id="KW-0378">Hydrolase</keyword>
<evidence type="ECO:0000256" key="4">
    <source>
        <dbReference type="ARBA" id="ARBA00013208"/>
    </source>
</evidence>
<dbReference type="EC" id="3.4.21.89" evidence="4 7"/>
<dbReference type="InterPro" id="IPR019758">
    <property type="entry name" value="Pept_S26A_signal_pept_1_CS"/>
</dbReference>
<dbReference type="InterPro" id="IPR019533">
    <property type="entry name" value="Peptidase_S26"/>
</dbReference>
<dbReference type="InterPro" id="IPR036286">
    <property type="entry name" value="LexA/Signal_pep-like_sf"/>
</dbReference>
<dbReference type="SUPFAM" id="SSF51306">
    <property type="entry name" value="LexA/Signal peptidase"/>
    <property type="match status" value="1"/>
</dbReference>
<keyword evidence="7" id="KW-0812">Transmembrane</keyword>
<reference evidence="9 10" key="1">
    <citation type="submission" date="2019-04" db="EMBL/GenBank/DDBJ databases">
        <title>Streptomyces oryziradicis sp. nov., a novel actinomycete isolated from rhizosphere soil of rice (Oryza sativa L.).</title>
        <authorList>
            <person name="Li C."/>
        </authorList>
    </citation>
    <scope>NUCLEOTIDE SEQUENCE [LARGE SCALE GENOMIC DNA]</scope>
    <source>
        <strain evidence="9 10">NEAU-C40</strain>
    </source>
</reference>
<comment type="subcellular location">
    <subcellularLocation>
        <location evidence="2">Cell membrane</location>
        <topology evidence="2">Single-pass type II membrane protein</topology>
    </subcellularLocation>
    <subcellularLocation>
        <location evidence="7">Membrane</location>
        <topology evidence="7">Single-pass type II membrane protein</topology>
    </subcellularLocation>
</comment>
<gene>
    <name evidence="9" type="primary">lepB</name>
    <name evidence="9" type="ORF">FCI23_10360</name>
</gene>
<protein>
    <recommendedName>
        <fullName evidence="4 7">Signal peptidase I</fullName>
        <ecNumber evidence="4 7">3.4.21.89</ecNumber>
    </recommendedName>
</protein>
<dbReference type="Gene3D" id="2.10.109.10">
    <property type="entry name" value="Umud Fragment, subunit A"/>
    <property type="match status" value="1"/>
</dbReference>
<dbReference type="AlphaFoldDB" id="A0A4U0T8U0"/>
<dbReference type="PANTHER" id="PTHR43390:SF1">
    <property type="entry name" value="CHLOROPLAST PROCESSING PEPTIDASE"/>
    <property type="match status" value="1"/>
</dbReference>
<evidence type="ECO:0000256" key="5">
    <source>
        <dbReference type="ARBA" id="ARBA00022801"/>
    </source>
</evidence>
<keyword evidence="7" id="KW-1133">Transmembrane helix</keyword>
<dbReference type="PANTHER" id="PTHR43390">
    <property type="entry name" value="SIGNAL PEPTIDASE I"/>
    <property type="match status" value="1"/>
</dbReference>
<accession>A0A4U0T8U0</accession>
<dbReference type="GO" id="GO:0004252">
    <property type="term" value="F:serine-type endopeptidase activity"/>
    <property type="evidence" value="ECO:0007669"/>
    <property type="project" value="InterPro"/>
</dbReference>
<dbReference type="GO" id="GO:0006465">
    <property type="term" value="P:signal peptide processing"/>
    <property type="evidence" value="ECO:0007669"/>
    <property type="project" value="InterPro"/>
</dbReference>
<dbReference type="InterPro" id="IPR000223">
    <property type="entry name" value="Pept_S26A_signal_pept_1"/>
</dbReference>
<sequence>MSSKSATVTTAPRSATHPAGGRLGHRLSGLAVAFGCLLFLGGFGWGLVDYRPYTVPTGSMTPTVDAGDKILAQRIGGADVRRGDVVVFTDSLWGNVPIVKRVIGVGGDKIACCDKQGHLTVNGKSVSEPYLNDPKGPASLVGFRVTVPKGNLFMLGDNRATSEDSRVHLTDADRGSVPRSAVSARVDGIVWPMARAGWVGRPAAFAALAGGVSQPGPLKWLAVAIVAGVVLILGGAAYGPVAGRLERRR</sequence>
<dbReference type="OrthoDB" id="9815782at2"/>
<dbReference type="RefSeq" id="WP_136723185.1">
    <property type="nucleotide sequence ID" value="NZ_SUMC01000007.1"/>
</dbReference>
<dbReference type="Proteomes" id="UP000305778">
    <property type="component" value="Unassembled WGS sequence"/>
</dbReference>
<name>A0A4U0T8U0_9ACTN</name>
<comment type="similarity">
    <text evidence="3 7">Belongs to the peptidase S26 family.</text>
</comment>
<feature type="transmembrane region" description="Helical" evidence="7">
    <location>
        <begin position="220"/>
        <end position="241"/>
    </location>
</feature>
<evidence type="ECO:0000259" key="8">
    <source>
        <dbReference type="Pfam" id="PF10502"/>
    </source>
</evidence>
<evidence type="ECO:0000256" key="2">
    <source>
        <dbReference type="ARBA" id="ARBA00004401"/>
    </source>
</evidence>
<dbReference type="CDD" id="cd06530">
    <property type="entry name" value="S26_SPase_I"/>
    <property type="match status" value="1"/>
</dbReference>
<keyword evidence="7" id="KW-0645">Protease</keyword>
<dbReference type="NCBIfam" id="TIGR02227">
    <property type="entry name" value="sigpep_I_bact"/>
    <property type="match status" value="1"/>
</dbReference>
<comment type="catalytic activity">
    <reaction evidence="1 7">
        <text>Cleavage of hydrophobic, N-terminal signal or leader sequences from secreted and periplasmic proteins.</text>
        <dbReference type="EC" id="3.4.21.89"/>
    </reaction>
</comment>
<dbReference type="PROSITE" id="PS00761">
    <property type="entry name" value="SPASE_I_3"/>
    <property type="match status" value="1"/>
</dbReference>
<dbReference type="GO" id="GO:0005886">
    <property type="term" value="C:plasma membrane"/>
    <property type="evidence" value="ECO:0007669"/>
    <property type="project" value="UniProtKB-SubCell"/>
</dbReference>
<organism evidence="9 10">
    <name type="scientific">Actinacidiphila oryziradicis</name>
    <dbReference type="NCBI Taxonomy" id="2571141"/>
    <lineage>
        <taxon>Bacteria</taxon>
        <taxon>Bacillati</taxon>
        <taxon>Actinomycetota</taxon>
        <taxon>Actinomycetes</taxon>
        <taxon>Kitasatosporales</taxon>
        <taxon>Streptomycetaceae</taxon>
        <taxon>Actinacidiphila</taxon>
    </lineage>
</organism>
<dbReference type="Pfam" id="PF10502">
    <property type="entry name" value="Peptidase_S26"/>
    <property type="match status" value="1"/>
</dbReference>
<feature type="domain" description="Peptidase S26" evidence="8">
    <location>
        <begin position="48"/>
        <end position="191"/>
    </location>
</feature>
<evidence type="ECO:0000256" key="1">
    <source>
        <dbReference type="ARBA" id="ARBA00000677"/>
    </source>
</evidence>
<proteinExistence type="inferred from homology"/>
<comment type="caution">
    <text evidence="9">The sequence shown here is derived from an EMBL/GenBank/DDBJ whole genome shotgun (WGS) entry which is preliminary data.</text>
</comment>
<evidence type="ECO:0000256" key="3">
    <source>
        <dbReference type="ARBA" id="ARBA00009370"/>
    </source>
</evidence>
<keyword evidence="10" id="KW-1185">Reference proteome</keyword>
<dbReference type="EMBL" id="SUMC01000007">
    <property type="protein sequence ID" value="TKA11725.1"/>
    <property type="molecule type" value="Genomic_DNA"/>
</dbReference>
<evidence type="ECO:0000313" key="9">
    <source>
        <dbReference type="EMBL" id="TKA11725.1"/>
    </source>
</evidence>
<evidence type="ECO:0000256" key="6">
    <source>
        <dbReference type="PIRSR" id="PIRSR600223-1"/>
    </source>
</evidence>
<feature type="active site" evidence="6">
    <location>
        <position position="59"/>
    </location>
</feature>
<feature type="transmembrane region" description="Helical" evidence="7">
    <location>
        <begin position="27"/>
        <end position="48"/>
    </location>
</feature>